<evidence type="ECO:0000313" key="3">
    <source>
        <dbReference type="Proteomes" id="UP000314294"/>
    </source>
</evidence>
<organism evidence="2 3">
    <name type="scientific">Liparis tanakae</name>
    <name type="common">Tanaka's snailfish</name>
    <dbReference type="NCBI Taxonomy" id="230148"/>
    <lineage>
        <taxon>Eukaryota</taxon>
        <taxon>Metazoa</taxon>
        <taxon>Chordata</taxon>
        <taxon>Craniata</taxon>
        <taxon>Vertebrata</taxon>
        <taxon>Euteleostomi</taxon>
        <taxon>Actinopterygii</taxon>
        <taxon>Neopterygii</taxon>
        <taxon>Teleostei</taxon>
        <taxon>Neoteleostei</taxon>
        <taxon>Acanthomorphata</taxon>
        <taxon>Eupercaria</taxon>
        <taxon>Perciformes</taxon>
        <taxon>Cottioidei</taxon>
        <taxon>Cottales</taxon>
        <taxon>Liparidae</taxon>
        <taxon>Liparis</taxon>
    </lineage>
</organism>
<name>A0A4Z2GY86_9TELE</name>
<proteinExistence type="predicted"/>
<gene>
    <name evidence="2" type="ORF">EYF80_031289</name>
</gene>
<evidence type="ECO:0000313" key="2">
    <source>
        <dbReference type="EMBL" id="TNN58486.1"/>
    </source>
</evidence>
<dbReference type="OrthoDB" id="2156052at2759"/>
<sequence>MDEELMVGFSAQELRSGPTSPEWFPSSWACYRQKLLRSGGEECMREGASRGIRGAVDSISIVKLKEL</sequence>
<dbReference type="EMBL" id="SRLO01000377">
    <property type="protein sequence ID" value="TNN58486.1"/>
    <property type="molecule type" value="Genomic_DNA"/>
</dbReference>
<dbReference type="AlphaFoldDB" id="A0A4Z2GY86"/>
<reference evidence="2 3" key="1">
    <citation type="submission" date="2019-03" db="EMBL/GenBank/DDBJ databases">
        <title>First draft genome of Liparis tanakae, snailfish: a comprehensive survey of snailfish specific genes.</title>
        <authorList>
            <person name="Kim W."/>
            <person name="Song I."/>
            <person name="Jeong J.-H."/>
            <person name="Kim D."/>
            <person name="Kim S."/>
            <person name="Ryu S."/>
            <person name="Song J.Y."/>
            <person name="Lee S.K."/>
        </authorList>
    </citation>
    <scope>NUCLEOTIDE SEQUENCE [LARGE SCALE GENOMIC DNA]</scope>
    <source>
        <tissue evidence="2">Muscle</tissue>
    </source>
</reference>
<evidence type="ECO:0000256" key="1">
    <source>
        <dbReference type="SAM" id="MobiDB-lite"/>
    </source>
</evidence>
<comment type="caution">
    <text evidence="2">The sequence shown here is derived from an EMBL/GenBank/DDBJ whole genome shotgun (WGS) entry which is preliminary data.</text>
</comment>
<accession>A0A4Z2GY86</accession>
<feature type="region of interest" description="Disordered" evidence="1">
    <location>
        <begin position="1"/>
        <end position="21"/>
    </location>
</feature>
<dbReference type="Proteomes" id="UP000314294">
    <property type="component" value="Unassembled WGS sequence"/>
</dbReference>
<protein>
    <submittedName>
        <fullName evidence="2">Uncharacterized protein</fullName>
    </submittedName>
</protein>
<keyword evidence="3" id="KW-1185">Reference proteome</keyword>